<evidence type="ECO:0000259" key="4">
    <source>
        <dbReference type="PROSITE" id="PS50011"/>
    </source>
</evidence>
<gene>
    <name evidence="5" type="ORF">TrLO_g1771</name>
</gene>
<dbReference type="Proteomes" id="UP001165122">
    <property type="component" value="Unassembled WGS sequence"/>
</dbReference>
<protein>
    <recommendedName>
        <fullName evidence="4">Protein kinase domain-containing protein</fullName>
    </recommendedName>
</protein>
<feature type="domain" description="Protein kinase" evidence="4">
    <location>
        <begin position="76"/>
        <end position="379"/>
    </location>
</feature>
<accession>A0A9W7KZM8</accession>
<evidence type="ECO:0000313" key="6">
    <source>
        <dbReference type="Proteomes" id="UP001165122"/>
    </source>
</evidence>
<evidence type="ECO:0000256" key="3">
    <source>
        <dbReference type="SAM" id="SignalP"/>
    </source>
</evidence>
<dbReference type="SUPFAM" id="SSF56112">
    <property type="entry name" value="Protein kinase-like (PK-like)"/>
    <property type="match status" value="1"/>
</dbReference>
<keyword evidence="1" id="KW-0547">Nucleotide-binding</keyword>
<dbReference type="EMBL" id="BRXW01000307">
    <property type="protein sequence ID" value="GMI17807.1"/>
    <property type="molecule type" value="Genomic_DNA"/>
</dbReference>
<dbReference type="SMART" id="SM00220">
    <property type="entry name" value="S_TKc"/>
    <property type="match status" value="1"/>
</dbReference>
<evidence type="ECO:0000313" key="5">
    <source>
        <dbReference type="EMBL" id="GMI17807.1"/>
    </source>
</evidence>
<dbReference type="GO" id="GO:0035556">
    <property type="term" value="P:intracellular signal transduction"/>
    <property type="evidence" value="ECO:0007669"/>
    <property type="project" value="TreeGrafter"/>
</dbReference>
<dbReference type="InterPro" id="IPR000719">
    <property type="entry name" value="Prot_kinase_dom"/>
</dbReference>
<dbReference type="GO" id="GO:0005524">
    <property type="term" value="F:ATP binding"/>
    <property type="evidence" value="ECO:0007669"/>
    <property type="project" value="UniProtKB-KW"/>
</dbReference>
<organism evidence="5 6">
    <name type="scientific">Triparma laevis f. longispina</name>
    <dbReference type="NCBI Taxonomy" id="1714387"/>
    <lineage>
        <taxon>Eukaryota</taxon>
        <taxon>Sar</taxon>
        <taxon>Stramenopiles</taxon>
        <taxon>Ochrophyta</taxon>
        <taxon>Bolidophyceae</taxon>
        <taxon>Parmales</taxon>
        <taxon>Triparmaceae</taxon>
        <taxon>Triparma</taxon>
    </lineage>
</organism>
<dbReference type="GO" id="GO:0005737">
    <property type="term" value="C:cytoplasm"/>
    <property type="evidence" value="ECO:0007669"/>
    <property type="project" value="TreeGrafter"/>
</dbReference>
<dbReference type="OrthoDB" id="4062651at2759"/>
<evidence type="ECO:0000256" key="2">
    <source>
        <dbReference type="ARBA" id="ARBA00022840"/>
    </source>
</evidence>
<feature type="signal peptide" evidence="3">
    <location>
        <begin position="1"/>
        <end position="26"/>
    </location>
</feature>
<dbReference type="InterPro" id="IPR011009">
    <property type="entry name" value="Kinase-like_dom_sf"/>
</dbReference>
<dbReference type="PANTHER" id="PTHR24346">
    <property type="entry name" value="MAP/MICROTUBULE AFFINITY-REGULATING KINASE"/>
    <property type="match status" value="1"/>
</dbReference>
<dbReference type="Gene3D" id="1.10.510.10">
    <property type="entry name" value="Transferase(Phosphotransferase) domain 1"/>
    <property type="match status" value="1"/>
</dbReference>
<evidence type="ECO:0000256" key="1">
    <source>
        <dbReference type="ARBA" id="ARBA00022741"/>
    </source>
</evidence>
<reference evidence="6" key="1">
    <citation type="journal article" date="2023" name="Commun. Biol.">
        <title>Genome analysis of Parmales, the sister group of diatoms, reveals the evolutionary specialization of diatoms from phago-mixotrophs to photoautotrophs.</title>
        <authorList>
            <person name="Ban H."/>
            <person name="Sato S."/>
            <person name="Yoshikawa S."/>
            <person name="Yamada K."/>
            <person name="Nakamura Y."/>
            <person name="Ichinomiya M."/>
            <person name="Sato N."/>
            <person name="Blanc-Mathieu R."/>
            <person name="Endo H."/>
            <person name="Kuwata A."/>
            <person name="Ogata H."/>
        </authorList>
    </citation>
    <scope>NUCLEOTIDE SEQUENCE [LARGE SCALE GENOMIC DNA]</scope>
    <source>
        <strain evidence="6">NIES 3700</strain>
    </source>
</reference>
<keyword evidence="2" id="KW-0067">ATP-binding</keyword>
<keyword evidence="6" id="KW-1185">Reference proteome</keyword>
<sequence length="389" mass="44458">MPKSLFPLSTLLTAIFLSGLLSVTFSVEPLRPKMTCSELHALHRLKNPDAPTTRPSIHPYIPPPPLEPLISAHERYLVSHKIGSTPLGTGKFTYGVFPLTSTSTSTSTKSPPSNHVIKVLKPTSMKRIYRELNITSTLLLPHSPRLLAVQFLSATSGLPILPNPELYNTTELDGEIVTVMHISEGEMERSGWRGGRMERCRRRLFKLICSVNDLHNLSIVHLDIKPSNFHGTTLLDYGLSTYSGLETSTKVATLNYKSPELCEDFWGEGGGEAVDVWGVGCVVYEWVREWLEGRGVLVENKRRRLFNGRNKVEVRKQQAKFCKRLRRGKGVDWGIQRGKKLRRRERRFLDEIEEMLGGMMKEEGGERWTMEKCANLKLFRRYRRMRRKR</sequence>
<dbReference type="PROSITE" id="PS50011">
    <property type="entry name" value="PROTEIN_KINASE_DOM"/>
    <property type="match status" value="1"/>
</dbReference>
<keyword evidence="3" id="KW-0732">Signal</keyword>
<dbReference type="PANTHER" id="PTHR24346:SF30">
    <property type="entry name" value="MATERNAL EMBRYONIC LEUCINE ZIPPER KINASE"/>
    <property type="match status" value="1"/>
</dbReference>
<feature type="chain" id="PRO_5040810884" description="Protein kinase domain-containing protein" evidence="3">
    <location>
        <begin position="27"/>
        <end position="389"/>
    </location>
</feature>
<proteinExistence type="predicted"/>
<comment type="caution">
    <text evidence="5">The sequence shown here is derived from an EMBL/GenBank/DDBJ whole genome shotgun (WGS) entry which is preliminary data.</text>
</comment>
<name>A0A9W7KZM8_9STRA</name>
<dbReference type="Pfam" id="PF00069">
    <property type="entry name" value="Pkinase"/>
    <property type="match status" value="1"/>
</dbReference>
<dbReference type="GO" id="GO:0004674">
    <property type="term" value="F:protein serine/threonine kinase activity"/>
    <property type="evidence" value="ECO:0007669"/>
    <property type="project" value="TreeGrafter"/>
</dbReference>
<dbReference type="AlphaFoldDB" id="A0A9W7KZM8"/>